<dbReference type="AlphaFoldDB" id="A0A3M7QGT3"/>
<gene>
    <name evidence="1" type="ORF">BpHYR1_007740</name>
</gene>
<sequence length="354" mass="41149">MVLSPALEIKSNGIVINGDFNYPDINWLEDGTAIYDTENESSMESNFIETIYENFLFQNISDFTFLPKEKPISTLDLIFTDSDSLIDYIELRPPLAALENGHLCIDFGIGIGEKNQATNYISGRKLAYQRAECHKIESELLELDWPKLLVGDANKNCEIFLNILNGIKDIRLKFRLWRKVITSKWKDQSLFDSYKDQCKLVSKSIARAKSEFESDLIIRAKHEPKLLYSYIKSKHSKSGIKLLVHDHKEVIDQKEICDVLNTQFHSVFREDCHSDVKYLQDKAMNDMNSPAYGTRGHNMRIYIDLVKNCRQRFNFFTNRAGRVWNQLPRSVVESKSVNIFKARLDKWNSERELL</sequence>
<dbReference type="GO" id="GO:0031012">
    <property type="term" value="C:extracellular matrix"/>
    <property type="evidence" value="ECO:0007669"/>
    <property type="project" value="TreeGrafter"/>
</dbReference>
<evidence type="ECO:0008006" key="3">
    <source>
        <dbReference type="Google" id="ProtNLM"/>
    </source>
</evidence>
<name>A0A3M7QGT3_BRAPC</name>
<dbReference type="GO" id="GO:0007508">
    <property type="term" value="P:larval heart development"/>
    <property type="evidence" value="ECO:0007669"/>
    <property type="project" value="TreeGrafter"/>
</dbReference>
<dbReference type="PANTHER" id="PTHR33395:SF22">
    <property type="entry name" value="REVERSE TRANSCRIPTASE DOMAIN-CONTAINING PROTEIN"/>
    <property type="match status" value="1"/>
</dbReference>
<reference evidence="1 2" key="1">
    <citation type="journal article" date="2018" name="Sci. Rep.">
        <title>Genomic signatures of local adaptation to the degree of environmental predictability in rotifers.</title>
        <authorList>
            <person name="Franch-Gras L."/>
            <person name="Hahn C."/>
            <person name="Garcia-Roger E.M."/>
            <person name="Carmona M.J."/>
            <person name="Serra M."/>
            <person name="Gomez A."/>
        </authorList>
    </citation>
    <scope>NUCLEOTIDE SEQUENCE [LARGE SCALE GENOMIC DNA]</scope>
    <source>
        <strain evidence="1">HYR1</strain>
    </source>
</reference>
<keyword evidence="2" id="KW-1185">Reference proteome</keyword>
<proteinExistence type="predicted"/>
<dbReference type="PANTHER" id="PTHR33395">
    <property type="entry name" value="TRANSCRIPTASE, PUTATIVE-RELATED-RELATED"/>
    <property type="match status" value="1"/>
</dbReference>
<accession>A0A3M7QGT3</accession>
<dbReference type="EMBL" id="REGN01006197">
    <property type="protein sequence ID" value="RNA10453.1"/>
    <property type="molecule type" value="Genomic_DNA"/>
</dbReference>
<protein>
    <recommendedName>
        <fullName evidence="3">RNA-directed DNA polymerase from mobile element jockey-like</fullName>
    </recommendedName>
</protein>
<evidence type="ECO:0000313" key="2">
    <source>
        <dbReference type="Proteomes" id="UP000276133"/>
    </source>
</evidence>
<comment type="caution">
    <text evidence="1">The sequence shown here is derived from an EMBL/GenBank/DDBJ whole genome shotgun (WGS) entry which is preliminary data.</text>
</comment>
<dbReference type="OrthoDB" id="9209954at2759"/>
<dbReference type="Proteomes" id="UP000276133">
    <property type="component" value="Unassembled WGS sequence"/>
</dbReference>
<evidence type="ECO:0000313" key="1">
    <source>
        <dbReference type="EMBL" id="RNA10453.1"/>
    </source>
</evidence>
<organism evidence="1 2">
    <name type="scientific">Brachionus plicatilis</name>
    <name type="common">Marine rotifer</name>
    <name type="synonym">Brachionus muelleri</name>
    <dbReference type="NCBI Taxonomy" id="10195"/>
    <lineage>
        <taxon>Eukaryota</taxon>
        <taxon>Metazoa</taxon>
        <taxon>Spiralia</taxon>
        <taxon>Gnathifera</taxon>
        <taxon>Rotifera</taxon>
        <taxon>Eurotatoria</taxon>
        <taxon>Monogononta</taxon>
        <taxon>Pseudotrocha</taxon>
        <taxon>Ploima</taxon>
        <taxon>Brachionidae</taxon>
        <taxon>Brachionus</taxon>
    </lineage>
</organism>
<dbReference type="GO" id="GO:0061343">
    <property type="term" value="P:cell adhesion involved in heart morphogenesis"/>
    <property type="evidence" value="ECO:0007669"/>
    <property type="project" value="TreeGrafter"/>
</dbReference>